<dbReference type="GO" id="GO:0006665">
    <property type="term" value="P:sphingolipid metabolic process"/>
    <property type="evidence" value="ECO:0007669"/>
    <property type="project" value="InterPro"/>
</dbReference>
<dbReference type="PROSITE" id="PS51110">
    <property type="entry name" value="SAP_A"/>
    <property type="match status" value="2"/>
</dbReference>
<dbReference type="GO" id="GO:0005576">
    <property type="term" value="C:extracellular region"/>
    <property type="evidence" value="ECO:0007669"/>
    <property type="project" value="UniProtKB-SubCell"/>
</dbReference>
<evidence type="ECO:0000256" key="10">
    <source>
        <dbReference type="ARBA" id="ARBA00037231"/>
    </source>
</evidence>
<dbReference type="InterPro" id="IPR007856">
    <property type="entry name" value="SapB_1"/>
</dbReference>
<dbReference type="PROSITE" id="PS50015">
    <property type="entry name" value="SAP_B"/>
    <property type="match status" value="4"/>
</dbReference>
<dbReference type="InterPro" id="IPR003119">
    <property type="entry name" value="SAP_A"/>
</dbReference>
<dbReference type="Proteomes" id="UP001190640">
    <property type="component" value="Chromosome 6"/>
</dbReference>
<comment type="function">
    <text evidence="11">Saposin-B stimulates the hydrolysis of galacto-cerebroside sulfate by arylsulfatase A (EC 3.1.6.8), GM1 gangliosides by beta-galactosidase (EC 3.2.1.23) and globotriaosylceramide by alpha-galactosidase A (EC 3.2.1.22). Saposin-B forms a solubilizing complex with the substrates of the sphingolipid hydrolases.</text>
</comment>
<evidence type="ECO:0000256" key="12">
    <source>
        <dbReference type="ARBA" id="ARBA00040265"/>
    </source>
</evidence>
<dbReference type="InterPro" id="IPR008373">
    <property type="entry name" value="Saposin"/>
</dbReference>
<evidence type="ECO:0000256" key="4">
    <source>
        <dbReference type="ARBA" id="ARBA00022729"/>
    </source>
</evidence>
<dbReference type="PRINTS" id="PR01797">
    <property type="entry name" value="SAPOSIN"/>
</dbReference>
<dbReference type="InterPro" id="IPR011001">
    <property type="entry name" value="Saposin-like"/>
</dbReference>
<dbReference type="InterPro" id="IPR008138">
    <property type="entry name" value="SapB_2"/>
</dbReference>
<feature type="signal peptide" evidence="13">
    <location>
        <begin position="1"/>
        <end position="23"/>
    </location>
</feature>
<dbReference type="GO" id="GO:0007193">
    <property type="term" value="P:adenylate cyclase-inhibiting G protein-coupled receptor signaling pathway"/>
    <property type="evidence" value="ECO:0007669"/>
    <property type="project" value="TreeGrafter"/>
</dbReference>
<dbReference type="Pfam" id="PF02199">
    <property type="entry name" value="SapA"/>
    <property type="match status" value="2"/>
</dbReference>
<comment type="function">
    <text evidence="9">Saposin-A and saposin-C stimulate the hydrolysis of glucosylceramide by beta-glucosylceramidase (EC 3.2.1.45) and galactosylceramide by beta-galactosylceramidase (EC 3.2.1.46). Saposin-C apparently acts by combining with the enzyme and acidic lipid to form an activated complex, rather than by solubilizing the substrate.</text>
</comment>
<keyword evidence="8" id="KW-0458">Lysosome</keyword>
<evidence type="ECO:0000259" key="14">
    <source>
        <dbReference type="PROSITE" id="PS50015"/>
    </source>
</evidence>
<keyword evidence="3" id="KW-0964">Secreted</keyword>
<feature type="domain" description="Saposin B-type" evidence="14">
    <location>
        <begin position="410"/>
        <end position="491"/>
    </location>
</feature>
<organism evidence="16 17">
    <name type="scientific">Eublepharis macularius</name>
    <name type="common">Leopard gecko</name>
    <name type="synonym">Cyrtodactylus macularius</name>
    <dbReference type="NCBI Taxonomy" id="481883"/>
    <lineage>
        <taxon>Eukaryota</taxon>
        <taxon>Metazoa</taxon>
        <taxon>Chordata</taxon>
        <taxon>Craniata</taxon>
        <taxon>Vertebrata</taxon>
        <taxon>Euteleostomi</taxon>
        <taxon>Lepidosauria</taxon>
        <taxon>Squamata</taxon>
        <taxon>Bifurcata</taxon>
        <taxon>Gekkota</taxon>
        <taxon>Eublepharidae</taxon>
        <taxon>Eublepharinae</taxon>
        <taxon>Eublepharis</taxon>
    </lineage>
</organism>
<dbReference type="GO" id="GO:0019216">
    <property type="term" value="P:regulation of lipid metabolic process"/>
    <property type="evidence" value="ECO:0007669"/>
    <property type="project" value="TreeGrafter"/>
</dbReference>
<evidence type="ECO:0000256" key="8">
    <source>
        <dbReference type="ARBA" id="ARBA00023228"/>
    </source>
</evidence>
<evidence type="ECO:0000256" key="9">
    <source>
        <dbReference type="ARBA" id="ARBA00037150"/>
    </source>
</evidence>
<keyword evidence="6" id="KW-1015">Disulfide bond</keyword>
<keyword evidence="7" id="KW-0325">Glycoprotein</keyword>
<feature type="chain" id="PRO_5041681299" description="Prosaposin" evidence="13">
    <location>
        <begin position="24"/>
        <end position="527"/>
    </location>
</feature>
<protein>
    <recommendedName>
        <fullName evidence="12">Prosaposin</fullName>
    </recommendedName>
</protein>
<evidence type="ECO:0000256" key="5">
    <source>
        <dbReference type="ARBA" id="ARBA00022737"/>
    </source>
</evidence>
<feature type="domain" description="Saposin B-type" evidence="14">
    <location>
        <begin position="65"/>
        <end position="148"/>
    </location>
</feature>
<evidence type="ECO:0000256" key="1">
    <source>
        <dbReference type="ARBA" id="ARBA00004371"/>
    </source>
</evidence>
<dbReference type="GO" id="GO:0005764">
    <property type="term" value="C:lysosome"/>
    <property type="evidence" value="ECO:0007669"/>
    <property type="project" value="InterPro"/>
</dbReference>
<evidence type="ECO:0000256" key="3">
    <source>
        <dbReference type="ARBA" id="ARBA00022525"/>
    </source>
</evidence>
<evidence type="ECO:0000256" key="6">
    <source>
        <dbReference type="ARBA" id="ARBA00023157"/>
    </source>
</evidence>
<dbReference type="AlphaFoldDB" id="A0AA97JLK5"/>
<feature type="domain" description="Saposin B-type" evidence="14">
    <location>
        <begin position="309"/>
        <end position="390"/>
    </location>
</feature>
<evidence type="ECO:0000256" key="7">
    <source>
        <dbReference type="ARBA" id="ARBA00023180"/>
    </source>
</evidence>
<dbReference type="GO" id="GO:0016020">
    <property type="term" value="C:membrane"/>
    <property type="evidence" value="ECO:0007669"/>
    <property type="project" value="GOC"/>
</dbReference>
<dbReference type="FunFam" id="1.10.225.10:FF:000002">
    <property type="entry name" value="prosaposin isoform X2"/>
    <property type="match status" value="2"/>
</dbReference>
<keyword evidence="4 13" id="KW-0732">Signal</keyword>
<comment type="subcellular location">
    <subcellularLocation>
        <location evidence="1">Lysosome</location>
    </subcellularLocation>
    <subcellularLocation>
        <location evidence="2">Secreted</location>
    </subcellularLocation>
</comment>
<dbReference type="Gene3D" id="1.10.225.10">
    <property type="entry name" value="Saposin-like"/>
    <property type="match status" value="4"/>
</dbReference>
<accession>A0AA97JLK5</accession>
<evidence type="ECO:0000256" key="11">
    <source>
        <dbReference type="ARBA" id="ARBA00037606"/>
    </source>
</evidence>
<comment type="function">
    <text evidence="10">Saposin-D is a specific sphingomyelin phosphodiesterase activator (EC 3.1.4.12).</text>
</comment>
<dbReference type="Pfam" id="PF05184">
    <property type="entry name" value="SapB_1"/>
    <property type="match status" value="2"/>
</dbReference>
<dbReference type="InterPro" id="IPR008139">
    <property type="entry name" value="SaposinB_dom"/>
</dbReference>
<evidence type="ECO:0000259" key="15">
    <source>
        <dbReference type="PROSITE" id="PS51110"/>
    </source>
</evidence>
<dbReference type="SMART" id="SM00741">
    <property type="entry name" value="SapB"/>
    <property type="match status" value="4"/>
</dbReference>
<dbReference type="RefSeq" id="XP_054839321.1">
    <property type="nucleotide sequence ID" value="XM_054983346.1"/>
</dbReference>
<dbReference type="SUPFAM" id="SSF47862">
    <property type="entry name" value="Saposin"/>
    <property type="match status" value="4"/>
</dbReference>
<keyword evidence="16" id="KW-1185">Reference proteome</keyword>
<proteinExistence type="predicted"/>
<feature type="domain" description="Saposin A-type" evidence="15">
    <location>
        <begin position="491"/>
        <end position="527"/>
    </location>
</feature>
<reference evidence="17" key="1">
    <citation type="submission" date="2025-08" db="UniProtKB">
        <authorList>
            <consortium name="RefSeq"/>
        </authorList>
    </citation>
    <scope>IDENTIFICATION</scope>
    <source>
        <tissue evidence="17">Blood</tissue>
    </source>
</reference>
<sequence>MEGLRKGWWLLMALCLASYQVTASPLSWEKECAEGPETWCQDFPTALKCGALDHCQRMMLQPPVKTLRCSLCKLVVVMMAKVIQDNTTDARITKFLEHGCQYLPFQDWAVKCKKMVDTGVIILVQLGKQVQDRPEIVCSAFRLCIQKETPEGALKFQKPLQPNEEPELDFPRMISPFIANVPLLLYPQEESQEREDSCSDCAKVVADMKEAMKSSPFLVQSLAAYAKQHCDRLESALADECKKYVFEYAHIFIQLLTEFLDQQAKTVCSEAGFCNSPQSEPVHTSVSTNDLHELYTALVEEETLRQEKPTLVCGICKKLIETAEGLIENNVTEEGIVHGMMKVCYVLPHEILAQCKDFVDSYGKAIVVMLLDATKPENVCVMLNFCPKDIASSTEMLALQQLLNYITKDDSEVCHVCTILIKYVDETLERNETQAHIGTVLSRGCQLLPEALVYPCDQFVEQYEPAALRLLIQVMEPTFVCTKIGACPESHLLGMEVCARGPDYWCMNTETATQCQATEYCRRHIWN</sequence>
<evidence type="ECO:0000256" key="13">
    <source>
        <dbReference type="SAM" id="SignalP"/>
    </source>
</evidence>
<feature type="domain" description="Saposin B-type" evidence="14">
    <location>
        <begin position="194"/>
        <end position="278"/>
    </location>
</feature>
<name>A0AA97JLK5_EUBMA</name>
<dbReference type="KEGG" id="emc:129332314"/>
<dbReference type="PANTHER" id="PTHR11480">
    <property type="entry name" value="SAPOSIN-RELATED"/>
    <property type="match status" value="1"/>
</dbReference>
<evidence type="ECO:0000256" key="2">
    <source>
        <dbReference type="ARBA" id="ARBA00004613"/>
    </source>
</evidence>
<dbReference type="SMART" id="SM00162">
    <property type="entry name" value="SAPA"/>
    <property type="match status" value="2"/>
</dbReference>
<keyword evidence="5" id="KW-0677">Repeat</keyword>
<gene>
    <name evidence="17" type="primary">LOC129332314</name>
</gene>
<evidence type="ECO:0000313" key="17">
    <source>
        <dbReference type="RefSeq" id="XP_054839321.1"/>
    </source>
</evidence>
<feature type="domain" description="Saposin A-type" evidence="15">
    <location>
        <begin position="25"/>
        <end position="65"/>
    </location>
</feature>
<dbReference type="InterPro" id="IPR051428">
    <property type="entry name" value="Sphingo_Act-Surfact_Prot"/>
</dbReference>
<dbReference type="PANTHER" id="PTHR11480:SF36">
    <property type="entry name" value="PROSAPOSIN"/>
    <property type="match status" value="1"/>
</dbReference>
<evidence type="ECO:0000313" key="16">
    <source>
        <dbReference type="Proteomes" id="UP001190640"/>
    </source>
</evidence>
<dbReference type="Pfam" id="PF03489">
    <property type="entry name" value="SapB_2"/>
    <property type="match status" value="3"/>
</dbReference>
<dbReference type="GeneID" id="129332314"/>